<dbReference type="InterPro" id="IPR050121">
    <property type="entry name" value="Cytochrome_P450_monoxygenase"/>
</dbReference>
<feature type="transmembrane region" description="Helical" evidence="8">
    <location>
        <begin position="889"/>
        <end position="911"/>
    </location>
</feature>
<evidence type="ECO:0000256" key="6">
    <source>
        <dbReference type="PIRSR" id="PIRSR602403-1"/>
    </source>
</evidence>
<evidence type="ECO:0000256" key="8">
    <source>
        <dbReference type="SAM" id="Phobius"/>
    </source>
</evidence>
<name>A0AAV9MV41_9EURO</name>
<keyword evidence="3 6" id="KW-0479">Metal-binding</keyword>
<keyword evidence="4" id="KW-0560">Oxidoreductase</keyword>
<keyword evidence="5 6" id="KW-0408">Iron</keyword>
<keyword evidence="8" id="KW-0472">Membrane</keyword>
<dbReference type="InterPro" id="IPR017972">
    <property type="entry name" value="Cyt_P450_CS"/>
</dbReference>
<dbReference type="InterPro" id="IPR001128">
    <property type="entry name" value="Cyt_P450"/>
</dbReference>
<protein>
    <recommendedName>
        <fullName evidence="11">Cytochrome P450</fullName>
    </recommendedName>
</protein>
<comment type="caution">
    <text evidence="9">The sequence shown here is derived from an EMBL/GenBank/DDBJ whole genome shotgun (WGS) entry which is preliminary data.</text>
</comment>
<keyword evidence="6" id="KW-0349">Heme</keyword>
<dbReference type="Pfam" id="PF00067">
    <property type="entry name" value="p450"/>
    <property type="match status" value="1"/>
</dbReference>
<feature type="transmembrane region" description="Helical" evidence="8">
    <location>
        <begin position="688"/>
        <end position="712"/>
    </location>
</feature>
<comment type="similarity">
    <text evidence="2">Belongs to the cytochrome P450 family.</text>
</comment>
<feature type="region of interest" description="Disordered" evidence="7">
    <location>
        <begin position="1"/>
        <end position="29"/>
    </location>
</feature>
<reference evidence="9 10" key="1">
    <citation type="submission" date="2023-08" db="EMBL/GenBank/DDBJ databases">
        <title>Black Yeasts Isolated from many extreme environments.</title>
        <authorList>
            <person name="Coleine C."/>
            <person name="Stajich J.E."/>
            <person name="Selbmann L."/>
        </authorList>
    </citation>
    <scope>NUCLEOTIDE SEQUENCE [LARGE SCALE GENOMIC DNA]</scope>
    <source>
        <strain evidence="9 10">CCFEE 5792</strain>
    </source>
</reference>
<keyword evidence="8" id="KW-0812">Transmembrane</keyword>
<keyword evidence="10" id="KW-1185">Reference proteome</keyword>
<evidence type="ECO:0000256" key="1">
    <source>
        <dbReference type="ARBA" id="ARBA00001971"/>
    </source>
</evidence>
<dbReference type="CDD" id="cd11060">
    <property type="entry name" value="CYP57A1-like"/>
    <property type="match status" value="1"/>
</dbReference>
<evidence type="ECO:0000313" key="10">
    <source>
        <dbReference type="Proteomes" id="UP001358417"/>
    </source>
</evidence>
<evidence type="ECO:0000256" key="3">
    <source>
        <dbReference type="ARBA" id="ARBA00022723"/>
    </source>
</evidence>
<evidence type="ECO:0000256" key="7">
    <source>
        <dbReference type="SAM" id="MobiDB-lite"/>
    </source>
</evidence>
<evidence type="ECO:0008006" key="11">
    <source>
        <dbReference type="Google" id="ProtNLM"/>
    </source>
</evidence>
<gene>
    <name evidence="9" type="ORF">LTR84_011323</name>
</gene>
<comment type="cofactor">
    <cofactor evidence="1 6">
        <name>heme</name>
        <dbReference type="ChEBI" id="CHEBI:30413"/>
    </cofactor>
</comment>
<evidence type="ECO:0000256" key="5">
    <source>
        <dbReference type="ARBA" id="ARBA00023004"/>
    </source>
</evidence>
<dbReference type="AlphaFoldDB" id="A0AAV9MV41"/>
<dbReference type="EMBL" id="JAVRRD010000053">
    <property type="protein sequence ID" value="KAK5044373.1"/>
    <property type="molecule type" value="Genomic_DNA"/>
</dbReference>
<dbReference type="GeneID" id="89979477"/>
<keyword evidence="8" id="KW-1133">Transmembrane helix</keyword>
<feature type="compositionally biased region" description="Polar residues" evidence="7">
    <location>
        <begin position="1"/>
        <end position="20"/>
    </location>
</feature>
<dbReference type="PANTHER" id="PTHR24305:SF235">
    <property type="entry name" value="CYTOCHROME P450 MONOOXYGENASE APDB-RELATED"/>
    <property type="match status" value="1"/>
</dbReference>
<feature type="binding site" description="axial binding residue" evidence="6">
    <location>
        <position position="1173"/>
    </location>
    <ligand>
        <name>heme</name>
        <dbReference type="ChEBI" id="CHEBI:30413"/>
    </ligand>
    <ligandPart>
        <name>Fe</name>
        <dbReference type="ChEBI" id="CHEBI:18248"/>
    </ligandPart>
</feature>
<evidence type="ECO:0000256" key="4">
    <source>
        <dbReference type="ARBA" id="ARBA00023002"/>
    </source>
</evidence>
<dbReference type="GO" id="GO:0044550">
    <property type="term" value="P:secondary metabolite biosynthetic process"/>
    <property type="evidence" value="ECO:0007669"/>
    <property type="project" value="UniProtKB-ARBA"/>
</dbReference>
<dbReference type="InterPro" id="IPR002403">
    <property type="entry name" value="Cyt_P450_E_grp-IV"/>
</dbReference>
<dbReference type="PANTHER" id="PTHR24305">
    <property type="entry name" value="CYTOCHROME P450"/>
    <property type="match status" value="1"/>
</dbReference>
<dbReference type="SUPFAM" id="SSF48264">
    <property type="entry name" value="Cytochrome P450"/>
    <property type="match status" value="1"/>
</dbReference>
<dbReference type="GO" id="GO:0020037">
    <property type="term" value="F:heme binding"/>
    <property type="evidence" value="ECO:0007669"/>
    <property type="project" value="InterPro"/>
</dbReference>
<evidence type="ECO:0000256" key="2">
    <source>
        <dbReference type="ARBA" id="ARBA00010617"/>
    </source>
</evidence>
<dbReference type="PRINTS" id="PR00465">
    <property type="entry name" value="EP450IV"/>
</dbReference>
<dbReference type="Gene3D" id="1.10.630.10">
    <property type="entry name" value="Cytochrome P450"/>
    <property type="match status" value="1"/>
</dbReference>
<dbReference type="PRINTS" id="PR00385">
    <property type="entry name" value="P450"/>
</dbReference>
<organism evidence="9 10">
    <name type="scientific">Exophiala bonariae</name>
    <dbReference type="NCBI Taxonomy" id="1690606"/>
    <lineage>
        <taxon>Eukaryota</taxon>
        <taxon>Fungi</taxon>
        <taxon>Dikarya</taxon>
        <taxon>Ascomycota</taxon>
        <taxon>Pezizomycotina</taxon>
        <taxon>Eurotiomycetes</taxon>
        <taxon>Chaetothyriomycetidae</taxon>
        <taxon>Chaetothyriales</taxon>
        <taxon>Herpotrichiellaceae</taxon>
        <taxon>Exophiala</taxon>
    </lineage>
</organism>
<dbReference type="RefSeq" id="XP_064700042.1">
    <property type="nucleotide sequence ID" value="XM_064854856.1"/>
</dbReference>
<accession>A0AAV9MV41</accession>
<dbReference type="InterPro" id="IPR036396">
    <property type="entry name" value="Cyt_P450_sf"/>
</dbReference>
<dbReference type="Proteomes" id="UP001358417">
    <property type="component" value="Unassembled WGS sequence"/>
</dbReference>
<sequence>MSTTLLQPNADVPQTPQENAASGAIHEGIGERRTSVSISDLTGNGVSGPLIATSPNLEDALSRRAQAMALHAMLWEIFISVFETRFTLWLGRNCMPYLETTLVSTPHFPGSTRLSPTEHMQGTKASIFRTVLYLDKVDSEHASSLGSHAVVSNEDQEELKVRKRKIDKALNDALRYAVYAYSSRWVHLRASFVTSTLLQQQQTSRQIAQQLQDELWHKARLQIFPALTNPSYRSILAMLLFSLTEMPARNDDPGINALCAQTLVSHFHRVRHLSAYLCTQPLAQCTSVSPYAQTSHHSNVQYATDVDDQKYRHMRDSMLWLGILCEMSQSAIQKYPMIIFTGNCGDEKAWNFIRQRTIIFDNSFRILYKSLTPLAEDVVVVLLQHASACKTMYYGVINQFRESLSQSNPEVITEFARKVSDERQRFHDVFDQLLTKCGRDYLTMTPESQLNYFLLICHQSLGSLILANILESIHSMSLPLESPSSIRLQACSAVVQTLSVVLNYDQFSAEDSTSTSRLLADPLPELMVEVLSECGKAIYSLLDSCELLPGSARVMLAVISSTLTLLSQISKTASIVLSSFLEFERTHQLKIQADLPPPRAVTPRTGSGRFPVWDENLAHQFLQEVESRNDFDSISLETIIREHDRTDLRDFDASSFVYPTTSEGEPQTLEVCTLASVLQTRTSCAYCYSIMAISPYFAAILACLTLLAVDFVRVAFKRGLRDIPGPFLARLTSFYRISITYKGQSVKSYHELHRKYGKIVRTGPYHVSVSDPEVIPLIYGIASKFRKSAFYSTSVPFYEGQPLDNMFTAVSPALHKALRSPTAQVYSMTNLRNYETHANECTEIFIALMKELEGQKVDLTQHFQWFAFDVVAMISFQRRLGFLETRNDVFSMIGVADTFAMYFAMIGQLPFLHPYLFGNRMLIRFLKWADPSFPDILGDLFERIEHEMQLYDKDEKGKDRKDFLAQLRSKDDPSRPGYSRDLKNHLSNNILAGSDTTAVALRAIFYYVIRDARVYKNVMVEIDEHDQAGKLSPLITYEEALAMPYLQAVIKEAMRLHPSNCYPLERVVPEEGATVCNIDLPKGTIIATTAPLINCNEDIFGADAREFRPERWLENSAERLKVMERTFFTVCLPPSISDGQFLPPTQHALILIYYNEIHTDYSPKQFGHGSRACIGRNIAMLEITKFVPQILRTFEMEWTAETPEWEIFSAWFYKQKNLVFRWKSRAKGNTAHTTPIA</sequence>
<dbReference type="GO" id="GO:0005506">
    <property type="term" value="F:iron ion binding"/>
    <property type="evidence" value="ECO:0007669"/>
    <property type="project" value="InterPro"/>
</dbReference>
<dbReference type="PROSITE" id="PS00086">
    <property type="entry name" value="CYTOCHROME_P450"/>
    <property type="match status" value="1"/>
</dbReference>
<dbReference type="GO" id="GO:0004497">
    <property type="term" value="F:monooxygenase activity"/>
    <property type="evidence" value="ECO:0007669"/>
    <property type="project" value="InterPro"/>
</dbReference>
<evidence type="ECO:0000313" key="9">
    <source>
        <dbReference type="EMBL" id="KAK5044373.1"/>
    </source>
</evidence>
<proteinExistence type="inferred from homology"/>
<dbReference type="GO" id="GO:0016705">
    <property type="term" value="F:oxidoreductase activity, acting on paired donors, with incorporation or reduction of molecular oxygen"/>
    <property type="evidence" value="ECO:0007669"/>
    <property type="project" value="InterPro"/>
</dbReference>